<dbReference type="SUPFAM" id="SSF52172">
    <property type="entry name" value="CheY-like"/>
    <property type="match status" value="1"/>
</dbReference>
<dbReference type="PROSITE" id="PS50110">
    <property type="entry name" value="RESPONSE_REGULATORY"/>
    <property type="match status" value="1"/>
</dbReference>
<accession>A0A480AQK3</accession>
<dbReference type="Proteomes" id="UP000301751">
    <property type="component" value="Unassembled WGS sequence"/>
</dbReference>
<dbReference type="Gene3D" id="3.40.50.2300">
    <property type="match status" value="1"/>
</dbReference>
<dbReference type="InterPro" id="IPR011006">
    <property type="entry name" value="CheY-like_superfamily"/>
</dbReference>
<evidence type="ECO:0000256" key="2">
    <source>
        <dbReference type="PROSITE-ProRule" id="PRU00169"/>
    </source>
</evidence>
<dbReference type="AlphaFoldDB" id="A0A480AQK3"/>
<dbReference type="EMBL" id="BJCL01000002">
    <property type="protein sequence ID" value="GCL61985.1"/>
    <property type="molecule type" value="Genomic_DNA"/>
</dbReference>
<dbReference type="PANTHER" id="PTHR45339">
    <property type="entry name" value="HYBRID SIGNAL TRANSDUCTION HISTIDINE KINASE J"/>
    <property type="match status" value="1"/>
</dbReference>
<dbReference type="SMART" id="SM00448">
    <property type="entry name" value="REC"/>
    <property type="match status" value="1"/>
</dbReference>
<name>A0A480AQK3_9BURK</name>
<sequence>MHAASLPHLQRPDGQPWLALLADDNPINREVGSALLEALGLQVHTAKDGHEAVDMASAARYDLVLMDVQMPRLDGFAATRHLRTLPGLGTLPVIAVTANSSDQSRLDCMAAGMNDFVTKPIDILSLANALRRWLPQV</sequence>
<feature type="domain" description="Response regulatory" evidence="3">
    <location>
        <begin position="18"/>
        <end position="134"/>
    </location>
</feature>
<evidence type="ECO:0000313" key="5">
    <source>
        <dbReference type="Proteomes" id="UP000301751"/>
    </source>
</evidence>
<gene>
    <name evidence="4" type="ORF">AQPW35_10660</name>
</gene>
<protein>
    <recommendedName>
        <fullName evidence="3">Response regulatory domain-containing protein</fullName>
    </recommendedName>
</protein>
<keyword evidence="5" id="KW-1185">Reference proteome</keyword>
<evidence type="ECO:0000259" key="3">
    <source>
        <dbReference type="PROSITE" id="PS50110"/>
    </source>
</evidence>
<dbReference type="InterPro" id="IPR001789">
    <property type="entry name" value="Sig_transdc_resp-reg_receiver"/>
</dbReference>
<evidence type="ECO:0000313" key="4">
    <source>
        <dbReference type="EMBL" id="GCL61985.1"/>
    </source>
</evidence>
<dbReference type="GO" id="GO:0000160">
    <property type="term" value="P:phosphorelay signal transduction system"/>
    <property type="evidence" value="ECO:0007669"/>
    <property type="project" value="InterPro"/>
</dbReference>
<dbReference type="PANTHER" id="PTHR45339:SF3">
    <property type="entry name" value="HISTIDINE KINASE"/>
    <property type="match status" value="1"/>
</dbReference>
<dbReference type="Pfam" id="PF00072">
    <property type="entry name" value="Response_reg"/>
    <property type="match status" value="1"/>
</dbReference>
<feature type="modified residue" description="4-aspartylphosphate" evidence="2">
    <location>
        <position position="67"/>
    </location>
</feature>
<reference evidence="5" key="1">
    <citation type="submission" date="2019-03" db="EMBL/GenBank/DDBJ databases">
        <title>Aquabacterium pictum sp.nov., the first bacteriochlorophyll a-containing freshwater bacterium in the genus Aquabacterium of the class Betaproteobacteria.</title>
        <authorList>
            <person name="Hirose S."/>
            <person name="Tank M."/>
            <person name="Hara E."/>
            <person name="Tamaki H."/>
            <person name="Takaichi S."/>
            <person name="Haruta S."/>
            <person name="Hanada S."/>
        </authorList>
    </citation>
    <scope>NUCLEOTIDE SEQUENCE [LARGE SCALE GENOMIC DNA]</scope>
    <source>
        <strain evidence="5">W35</strain>
    </source>
</reference>
<organism evidence="4 5">
    <name type="scientific">Pseudaquabacterium pictum</name>
    <dbReference type="NCBI Taxonomy" id="2315236"/>
    <lineage>
        <taxon>Bacteria</taxon>
        <taxon>Pseudomonadati</taxon>
        <taxon>Pseudomonadota</taxon>
        <taxon>Betaproteobacteria</taxon>
        <taxon>Burkholderiales</taxon>
        <taxon>Sphaerotilaceae</taxon>
        <taxon>Pseudaquabacterium</taxon>
    </lineage>
</organism>
<keyword evidence="1 2" id="KW-0597">Phosphoprotein</keyword>
<dbReference type="CDD" id="cd17546">
    <property type="entry name" value="REC_hyHK_CKI1_RcsC-like"/>
    <property type="match status" value="1"/>
</dbReference>
<proteinExistence type="predicted"/>
<comment type="caution">
    <text evidence="4">The sequence shown here is derived from an EMBL/GenBank/DDBJ whole genome shotgun (WGS) entry which is preliminary data.</text>
</comment>
<evidence type="ECO:0000256" key="1">
    <source>
        <dbReference type="ARBA" id="ARBA00022553"/>
    </source>
</evidence>